<evidence type="ECO:0000256" key="1">
    <source>
        <dbReference type="ARBA" id="ARBA00022723"/>
    </source>
</evidence>
<evidence type="ECO:0000256" key="3">
    <source>
        <dbReference type="ARBA" id="ARBA00023211"/>
    </source>
</evidence>
<evidence type="ECO:0000313" key="6">
    <source>
        <dbReference type="Proteomes" id="UP000095705"/>
    </source>
</evidence>
<name>A0A1E5PZJ3_9ACTN</name>
<gene>
    <name evidence="5" type="ORF">BGK67_29935</name>
</gene>
<dbReference type="Proteomes" id="UP000095705">
    <property type="component" value="Unassembled WGS sequence"/>
</dbReference>
<dbReference type="PROSITE" id="PS51409">
    <property type="entry name" value="ARGINASE_2"/>
    <property type="match status" value="1"/>
</dbReference>
<dbReference type="RefSeq" id="WP_069923174.1">
    <property type="nucleotide sequence ID" value="NZ_MEHK01000001.1"/>
</dbReference>
<proteinExistence type="inferred from homology"/>
<protein>
    <submittedName>
        <fullName evidence="5">Arginase</fullName>
    </submittedName>
</protein>
<dbReference type="EMBL" id="MEHK01000001">
    <property type="protein sequence ID" value="OEJ34985.1"/>
    <property type="molecule type" value="Genomic_DNA"/>
</dbReference>
<dbReference type="InterPro" id="IPR023696">
    <property type="entry name" value="Ureohydrolase_dom_sf"/>
</dbReference>
<dbReference type="Pfam" id="PF00491">
    <property type="entry name" value="Arginase"/>
    <property type="match status" value="1"/>
</dbReference>
<reference evidence="5 6" key="1">
    <citation type="submission" date="2016-08" db="EMBL/GenBank/DDBJ databases">
        <title>The complete genome of Streptomyces subrutilus 10-1-1.</title>
        <authorList>
            <person name="Chen X."/>
        </authorList>
    </citation>
    <scope>NUCLEOTIDE SEQUENCE [LARGE SCALE GENOMIC DNA]</scope>
    <source>
        <strain evidence="5 6">10-1-1</strain>
    </source>
</reference>
<dbReference type="Gene3D" id="3.40.800.10">
    <property type="entry name" value="Ureohydrolase domain"/>
    <property type="match status" value="1"/>
</dbReference>
<evidence type="ECO:0000313" key="5">
    <source>
        <dbReference type="EMBL" id="OEJ34985.1"/>
    </source>
</evidence>
<dbReference type="PANTHER" id="PTHR43782:SF3">
    <property type="entry name" value="ARGINASE"/>
    <property type="match status" value="1"/>
</dbReference>
<dbReference type="SUPFAM" id="SSF52768">
    <property type="entry name" value="Arginase/deacetylase"/>
    <property type="match status" value="1"/>
</dbReference>
<dbReference type="GO" id="GO:0004053">
    <property type="term" value="F:arginase activity"/>
    <property type="evidence" value="ECO:0007669"/>
    <property type="project" value="TreeGrafter"/>
</dbReference>
<dbReference type="AlphaFoldDB" id="A0A1E5PZJ3"/>
<dbReference type="PANTHER" id="PTHR43782">
    <property type="entry name" value="ARGINASE"/>
    <property type="match status" value="1"/>
</dbReference>
<comment type="caution">
    <text evidence="5">The sequence shown here is derived from an EMBL/GenBank/DDBJ whole genome shotgun (WGS) entry which is preliminary data.</text>
</comment>
<keyword evidence="2" id="KW-0378">Hydrolase</keyword>
<keyword evidence="1" id="KW-0479">Metal-binding</keyword>
<keyword evidence="3" id="KW-0464">Manganese</keyword>
<dbReference type="GO" id="GO:0030145">
    <property type="term" value="F:manganese ion binding"/>
    <property type="evidence" value="ECO:0007669"/>
    <property type="project" value="TreeGrafter"/>
</dbReference>
<dbReference type="STRING" id="36818.BGK67_29935"/>
<dbReference type="PRINTS" id="PR00116">
    <property type="entry name" value="ARGINASE"/>
</dbReference>
<sequence>MREIAVIEAPSVLGLRPSGVQDLPVALLDAGLLDHPGMVRAGRVEAPEYDPRRDPGTGVLNPVGIARYSVRLADAVGAVLDGGRFPLVLGGDCSILLGNLLALRRRGRYGLLFLDGHTDFYQPSAEPTGEAASMELALATGRGPRPLTDLEGLRPLLRDEDAVAFGFRDSAESDAAGMQPLPPRLHAIGLDGVRAAGAQAAAREAVGRLTHDESAGYWVHLDADVLDDAVMPAVDYRLPGGLSWRELENVLATALADERAVGFDVTIFNPRLDTGGTIAARLTACLHRGLAARTRPADGGSIGGGTGWVRC</sequence>
<dbReference type="GO" id="GO:0005737">
    <property type="term" value="C:cytoplasm"/>
    <property type="evidence" value="ECO:0007669"/>
    <property type="project" value="TreeGrafter"/>
</dbReference>
<comment type="similarity">
    <text evidence="4">Belongs to the arginase family.</text>
</comment>
<dbReference type="InterPro" id="IPR006035">
    <property type="entry name" value="Ureohydrolase"/>
</dbReference>
<evidence type="ECO:0000256" key="2">
    <source>
        <dbReference type="ARBA" id="ARBA00022801"/>
    </source>
</evidence>
<evidence type="ECO:0000256" key="4">
    <source>
        <dbReference type="PROSITE-ProRule" id="PRU00742"/>
    </source>
</evidence>
<keyword evidence="6" id="KW-1185">Reference proteome</keyword>
<organism evidence="5 6">
    <name type="scientific">Streptomyces subrutilus</name>
    <dbReference type="NCBI Taxonomy" id="36818"/>
    <lineage>
        <taxon>Bacteria</taxon>
        <taxon>Bacillati</taxon>
        <taxon>Actinomycetota</taxon>
        <taxon>Actinomycetes</taxon>
        <taxon>Kitasatosporales</taxon>
        <taxon>Streptomycetaceae</taxon>
        <taxon>Streptomyces</taxon>
    </lineage>
</organism>
<dbReference type="OrthoDB" id="7331788at2"/>
<accession>A0A1E5PZJ3</accession>
<dbReference type="CDD" id="cd09999">
    <property type="entry name" value="Arginase-like_1"/>
    <property type="match status" value="1"/>
</dbReference>